<organism evidence="1 2">
    <name type="scientific">Wuchereria bancrofti</name>
    <dbReference type="NCBI Taxonomy" id="6293"/>
    <lineage>
        <taxon>Eukaryota</taxon>
        <taxon>Metazoa</taxon>
        <taxon>Ecdysozoa</taxon>
        <taxon>Nematoda</taxon>
        <taxon>Chromadorea</taxon>
        <taxon>Rhabditida</taxon>
        <taxon>Spirurina</taxon>
        <taxon>Spiruromorpha</taxon>
        <taxon>Filarioidea</taxon>
        <taxon>Onchocercidae</taxon>
        <taxon>Wuchereria</taxon>
    </lineage>
</organism>
<sequence>YGIKLLLSLFGSVIADQETRKYILLSFRAILQHRSLANDLYVRQNLHSWIVLTLQ</sequence>
<reference evidence="2" key="1">
    <citation type="submission" date="2012-08" db="EMBL/GenBank/DDBJ databases">
        <title>The Genome Sequence of Wuchereria bancrofti.</title>
        <authorList>
            <person name="Nutman T.B."/>
            <person name="Fink D.L."/>
            <person name="Russ C."/>
            <person name="Young S."/>
            <person name="Zeng Q."/>
            <person name="Koehrsen M."/>
            <person name="Alvarado L."/>
            <person name="Berlin A."/>
            <person name="Chapman S.B."/>
            <person name="Chen Z."/>
            <person name="Freedman E."/>
            <person name="Gellesch M."/>
            <person name="Goldberg J."/>
            <person name="Griggs A."/>
            <person name="Gujja S."/>
            <person name="Heilman E.R."/>
            <person name="Heiman D."/>
            <person name="Hepburn T."/>
            <person name="Howarth C."/>
            <person name="Jen D."/>
            <person name="Larson L."/>
            <person name="Lewis B."/>
            <person name="Mehta T."/>
            <person name="Park D."/>
            <person name="Pearson M."/>
            <person name="Roberts A."/>
            <person name="Saif S."/>
            <person name="Shea T."/>
            <person name="Shenoy N."/>
            <person name="Sisk P."/>
            <person name="Stolte C."/>
            <person name="Sykes S."/>
            <person name="Walk T."/>
            <person name="White J."/>
            <person name="Yandava C."/>
            <person name="Haas B."/>
            <person name="Henn M.R."/>
            <person name="Nusbaum C."/>
            <person name="Birren B."/>
        </authorList>
    </citation>
    <scope>NUCLEOTIDE SEQUENCE [LARGE SCALE GENOMIC DNA]</scope>
    <source>
        <strain evidence="2">NA</strain>
    </source>
</reference>
<proteinExistence type="predicted"/>
<evidence type="ECO:0000313" key="2">
    <source>
        <dbReference type="Proteomes" id="UP000004810"/>
    </source>
</evidence>
<comment type="caution">
    <text evidence="1">The sequence shown here is derived from an EMBL/GenBank/DDBJ whole genome shotgun (WGS) entry which is preliminary data.</text>
</comment>
<gene>
    <name evidence="1" type="ORF">WUBG_17143</name>
</gene>
<feature type="non-terminal residue" evidence="1">
    <location>
        <position position="55"/>
    </location>
</feature>
<name>J9AD61_WUCBA</name>
<dbReference type="AlphaFoldDB" id="J9AD61"/>
<feature type="non-terminal residue" evidence="1">
    <location>
        <position position="1"/>
    </location>
</feature>
<accession>J9AD61</accession>
<dbReference type="EMBL" id="ADBV01017316">
    <property type="protein sequence ID" value="EJW71950.1"/>
    <property type="molecule type" value="Genomic_DNA"/>
</dbReference>
<protein>
    <submittedName>
        <fullName evidence="1">Uncharacterized protein</fullName>
    </submittedName>
</protein>
<evidence type="ECO:0000313" key="1">
    <source>
        <dbReference type="EMBL" id="EJW71950.1"/>
    </source>
</evidence>
<dbReference type="Proteomes" id="UP000004810">
    <property type="component" value="Unassembled WGS sequence"/>
</dbReference>